<dbReference type="InterPro" id="IPR050125">
    <property type="entry name" value="GPCR_opsins"/>
</dbReference>
<evidence type="ECO:0000256" key="7">
    <source>
        <dbReference type="ARBA" id="ARBA00023170"/>
    </source>
</evidence>
<evidence type="ECO:0000256" key="2">
    <source>
        <dbReference type="ARBA" id="ARBA00010663"/>
    </source>
</evidence>
<gene>
    <name evidence="11" type="ORF">LSAA_8968</name>
</gene>
<dbReference type="PRINTS" id="PR00237">
    <property type="entry name" value="GPCRRHODOPSN"/>
</dbReference>
<keyword evidence="3" id="KW-0812">Transmembrane</keyword>
<reference evidence="11" key="1">
    <citation type="submission" date="2021-02" db="EMBL/GenBank/DDBJ databases">
        <authorList>
            <person name="Bekaert M."/>
        </authorList>
    </citation>
    <scope>NUCLEOTIDE SEQUENCE</scope>
    <source>
        <strain evidence="11">IoA-00</strain>
    </source>
</reference>
<protein>
    <submittedName>
        <fullName evidence="11">RHO</fullName>
    </submittedName>
</protein>
<dbReference type="AlphaFoldDB" id="A0A7R8CSP4"/>
<keyword evidence="7" id="KW-0675">Receptor</keyword>
<dbReference type="PANTHER" id="PTHR24240">
    <property type="entry name" value="OPSIN"/>
    <property type="match status" value="1"/>
</dbReference>
<evidence type="ECO:0000256" key="3">
    <source>
        <dbReference type="ARBA" id="ARBA00022692"/>
    </source>
</evidence>
<dbReference type="InterPro" id="IPR000276">
    <property type="entry name" value="GPCR_Rhodpsn"/>
</dbReference>
<evidence type="ECO:0000256" key="8">
    <source>
        <dbReference type="ARBA" id="ARBA00023224"/>
    </source>
</evidence>
<accession>A0A7R8CSP4</accession>
<evidence type="ECO:0000256" key="4">
    <source>
        <dbReference type="ARBA" id="ARBA00022989"/>
    </source>
</evidence>
<comment type="similarity">
    <text evidence="2">Belongs to the G-protein coupled receptor 1 family.</text>
</comment>
<dbReference type="EMBL" id="HG994583">
    <property type="protein sequence ID" value="CAF2919105.1"/>
    <property type="molecule type" value="Genomic_DNA"/>
</dbReference>
<evidence type="ECO:0000259" key="10">
    <source>
        <dbReference type="PROSITE" id="PS50262"/>
    </source>
</evidence>
<keyword evidence="9" id="KW-0844">Vision</keyword>
<comment type="subcellular location">
    <subcellularLocation>
        <location evidence="1">Membrane</location>
        <topology evidence="1">Multi-pass membrane protein</topology>
    </subcellularLocation>
</comment>
<dbReference type="OrthoDB" id="2101615at2759"/>
<dbReference type="PROSITE" id="PS50262">
    <property type="entry name" value="G_PROTEIN_RECEP_F1_2"/>
    <property type="match status" value="1"/>
</dbReference>
<name>A0A7R8CSP4_LEPSM</name>
<evidence type="ECO:0000313" key="12">
    <source>
        <dbReference type="Proteomes" id="UP000675881"/>
    </source>
</evidence>
<keyword evidence="5" id="KW-0297">G-protein coupled receptor</keyword>
<dbReference type="Pfam" id="PF00001">
    <property type="entry name" value="7tm_1"/>
    <property type="match status" value="1"/>
</dbReference>
<feature type="domain" description="G-protein coupled receptors family 1 profile" evidence="10">
    <location>
        <begin position="114"/>
        <end position="290"/>
    </location>
</feature>
<evidence type="ECO:0000313" key="11">
    <source>
        <dbReference type="EMBL" id="CAF2919105.1"/>
    </source>
</evidence>
<sequence>MSLVKGGDETEFFNTSSSITLGPNTVDDDIWSRAYAPKEVDPMVYNISCCYLGIIGVVGILGNGYSITLYNSRKKLQTPFNFVLMNLIYAEFFISSIWNSSDFAASFAYGMVCIFTLTYLTVHRYFCVFHPFFVSYVESKYIIISSTIWILSLSISIPPLFGWSTYAPESSGMSCAPSWEDEKYLMYLVYILTVGFIIPSFIFMYTSFSIICCMKKTMLEHRVPKRKNTQDRKSRINRMVLLMVLCFQVCWFPYAFVSMYRVFIGDVPVIYTVFPVQFAKSGVCWNPFIYIIMNKEFKKQMVLDKIGIPMQKTFPNASDPTMNENIESQQSIKL</sequence>
<proteinExistence type="inferred from homology"/>
<dbReference type="GO" id="GO:0007601">
    <property type="term" value="P:visual perception"/>
    <property type="evidence" value="ECO:0007669"/>
    <property type="project" value="UniProtKB-KW"/>
</dbReference>
<keyword evidence="6" id="KW-0472">Membrane</keyword>
<dbReference type="Proteomes" id="UP000675881">
    <property type="component" value="Chromosome 4"/>
</dbReference>
<dbReference type="InterPro" id="IPR017452">
    <property type="entry name" value="GPCR_Rhodpsn_7TM"/>
</dbReference>
<keyword evidence="9" id="KW-0716">Sensory transduction</keyword>
<evidence type="ECO:0000256" key="6">
    <source>
        <dbReference type="ARBA" id="ARBA00023136"/>
    </source>
</evidence>
<keyword evidence="12" id="KW-1185">Reference proteome</keyword>
<evidence type="ECO:0000256" key="5">
    <source>
        <dbReference type="ARBA" id="ARBA00023040"/>
    </source>
</evidence>
<keyword evidence="8" id="KW-0807">Transducer</keyword>
<dbReference type="GO" id="GO:0004930">
    <property type="term" value="F:G protein-coupled receptor activity"/>
    <property type="evidence" value="ECO:0007669"/>
    <property type="project" value="UniProtKB-KW"/>
</dbReference>
<dbReference type="GO" id="GO:0016020">
    <property type="term" value="C:membrane"/>
    <property type="evidence" value="ECO:0007669"/>
    <property type="project" value="UniProtKB-SubCell"/>
</dbReference>
<keyword evidence="4" id="KW-1133">Transmembrane helix</keyword>
<dbReference type="Gene3D" id="1.20.1070.10">
    <property type="entry name" value="Rhodopsin 7-helix transmembrane proteins"/>
    <property type="match status" value="1"/>
</dbReference>
<evidence type="ECO:0000256" key="9">
    <source>
        <dbReference type="ARBA" id="ARBA00023305"/>
    </source>
</evidence>
<dbReference type="SUPFAM" id="SSF81321">
    <property type="entry name" value="Family A G protein-coupled receptor-like"/>
    <property type="match status" value="1"/>
</dbReference>
<organism evidence="11 12">
    <name type="scientific">Lepeophtheirus salmonis</name>
    <name type="common">Salmon louse</name>
    <name type="synonym">Caligus salmonis</name>
    <dbReference type="NCBI Taxonomy" id="72036"/>
    <lineage>
        <taxon>Eukaryota</taxon>
        <taxon>Metazoa</taxon>
        <taxon>Ecdysozoa</taxon>
        <taxon>Arthropoda</taxon>
        <taxon>Crustacea</taxon>
        <taxon>Multicrustacea</taxon>
        <taxon>Hexanauplia</taxon>
        <taxon>Copepoda</taxon>
        <taxon>Siphonostomatoida</taxon>
        <taxon>Caligidae</taxon>
        <taxon>Lepeophtheirus</taxon>
    </lineage>
</organism>
<evidence type="ECO:0000256" key="1">
    <source>
        <dbReference type="ARBA" id="ARBA00004141"/>
    </source>
</evidence>